<dbReference type="Pfam" id="PF11964">
    <property type="entry name" value="SpoIIAA-like"/>
    <property type="match status" value="1"/>
</dbReference>
<dbReference type="RefSeq" id="WP_135531402.1">
    <property type="nucleotide sequence ID" value="NZ_SRKZ01000004.1"/>
</dbReference>
<keyword evidence="2" id="KW-1185">Reference proteome</keyword>
<evidence type="ECO:0000313" key="1">
    <source>
        <dbReference type="EMBL" id="TGD79656.1"/>
    </source>
</evidence>
<evidence type="ECO:0000313" key="2">
    <source>
        <dbReference type="Proteomes" id="UP000298284"/>
    </source>
</evidence>
<dbReference type="InterPro" id="IPR021866">
    <property type="entry name" value="SpoIIAA-like"/>
</dbReference>
<protein>
    <submittedName>
        <fullName evidence="1">STAS/SEC14 domain-containing protein</fullName>
    </submittedName>
</protein>
<sequence length="130" mass="14963">MEPLYDTPPLSISYDPVHDWLYVEWKGVHDAASAKTGGELVLSYLDARPCCKMLNDNSQVTSDWEEGARWVGDQYYTMLANRGIRFVAWVCPPHWSARRSMETAMQFVTKPTVILFDDLATAYAWLQRQL</sequence>
<dbReference type="Proteomes" id="UP000298284">
    <property type="component" value="Unassembled WGS sequence"/>
</dbReference>
<name>A0A4Z0MJH2_9BACT</name>
<organism evidence="1 2">
    <name type="scientific">Hymenobacter wooponensis</name>
    <dbReference type="NCBI Taxonomy" id="1525360"/>
    <lineage>
        <taxon>Bacteria</taxon>
        <taxon>Pseudomonadati</taxon>
        <taxon>Bacteroidota</taxon>
        <taxon>Cytophagia</taxon>
        <taxon>Cytophagales</taxon>
        <taxon>Hymenobacteraceae</taxon>
        <taxon>Hymenobacter</taxon>
    </lineage>
</organism>
<reference evidence="1 2" key="1">
    <citation type="submission" date="2019-04" db="EMBL/GenBank/DDBJ databases">
        <authorList>
            <person name="Feng G."/>
            <person name="Zhang J."/>
            <person name="Zhu H."/>
        </authorList>
    </citation>
    <scope>NUCLEOTIDE SEQUENCE [LARGE SCALE GENOMIC DNA]</scope>
    <source>
        <strain evidence="1 2">JCM 19491</strain>
    </source>
</reference>
<dbReference type="EMBL" id="SRKZ01000004">
    <property type="protein sequence ID" value="TGD79656.1"/>
    <property type="molecule type" value="Genomic_DNA"/>
</dbReference>
<accession>A0A4Z0MJH2</accession>
<dbReference type="AlphaFoldDB" id="A0A4Z0MJH2"/>
<gene>
    <name evidence="1" type="ORF">EU557_15675</name>
</gene>
<proteinExistence type="predicted"/>
<comment type="caution">
    <text evidence="1">The sequence shown here is derived from an EMBL/GenBank/DDBJ whole genome shotgun (WGS) entry which is preliminary data.</text>
</comment>
<dbReference type="OrthoDB" id="893408at2"/>